<dbReference type="EMBL" id="JPMI01000388">
    <property type="protein sequence ID" value="KFA87298.1"/>
    <property type="molecule type" value="Genomic_DNA"/>
</dbReference>
<name>A0A084SFR3_9BACT</name>
<comment type="caution">
    <text evidence="5">The sequence shown here is derived from an EMBL/GenBank/DDBJ whole genome shotgun (WGS) entry which is preliminary data.</text>
</comment>
<dbReference type="InterPro" id="IPR050266">
    <property type="entry name" value="AB_hydrolase_sf"/>
</dbReference>
<feature type="active site" description="Nucleophile" evidence="2">
    <location>
        <position position="91"/>
    </location>
</feature>
<dbReference type="Gene3D" id="3.40.50.1820">
    <property type="entry name" value="alpha/beta hydrolase"/>
    <property type="match status" value="1"/>
</dbReference>
<dbReference type="GO" id="GO:0052689">
    <property type="term" value="F:carboxylic ester hydrolase activity"/>
    <property type="evidence" value="ECO:0007669"/>
    <property type="project" value="InterPro"/>
</dbReference>
<evidence type="ECO:0000313" key="5">
    <source>
        <dbReference type="EMBL" id="KFA87298.1"/>
    </source>
</evidence>
<dbReference type="GO" id="GO:0016020">
    <property type="term" value="C:membrane"/>
    <property type="evidence" value="ECO:0007669"/>
    <property type="project" value="TreeGrafter"/>
</dbReference>
<accession>A0A084SFR3</accession>
<protein>
    <submittedName>
        <fullName evidence="5">Alpha/beta hydrolase</fullName>
    </submittedName>
</protein>
<feature type="binding site" evidence="3">
    <location>
        <position position="92"/>
    </location>
    <ligand>
        <name>substrate</name>
    </ligand>
</feature>
<feature type="active site" description="Charge relay system" evidence="2">
    <location>
        <position position="200"/>
    </location>
</feature>
<dbReference type="SUPFAM" id="SSF53474">
    <property type="entry name" value="alpha/beta-Hydrolases"/>
    <property type="match status" value="1"/>
</dbReference>
<keyword evidence="1 5" id="KW-0378">Hydrolase</keyword>
<dbReference type="InterPro" id="IPR029058">
    <property type="entry name" value="AB_hydrolase_fold"/>
</dbReference>
<organism evidence="5 6">
    <name type="scientific">Archangium violaceum Cb vi76</name>
    <dbReference type="NCBI Taxonomy" id="1406225"/>
    <lineage>
        <taxon>Bacteria</taxon>
        <taxon>Pseudomonadati</taxon>
        <taxon>Myxococcota</taxon>
        <taxon>Myxococcia</taxon>
        <taxon>Myxococcales</taxon>
        <taxon>Cystobacterineae</taxon>
        <taxon>Archangiaceae</taxon>
        <taxon>Archangium</taxon>
    </lineage>
</organism>
<dbReference type="RefSeq" id="WP_043412736.1">
    <property type="nucleotide sequence ID" value="NZ_JPMI01000388.1"/>
</dbReference>
<evidence type="ECO:0000256" key="2">
    <source>
        <dbReference type="PIRSR" id="PIRSR017388-1"/>
    </source>
</evidence>
<dbReference type="Proteomes" id="UP000028547">
    <property type="component" value="Unassembled WGS sequence"/>
</dbReference>
<dbReference type="AlphaFoldDB" id="A0A084SFR3"/>
<dbReference type="InterPro" id="IPR022742">
    <property type="entry name" value="Hydrolase_4"/>
</dbReference>
<feature type="domain" description="Serine aminopeptidase S33" evidence="4">
    <location>
        <begin position="17"/>
        <end position="236"/>
    </location>
</feature>
<dbReference type="InterPro" id="IPR000073">
    <property type="entry name" value="AB_hydrolase_1"/>
</dbReference>
<gene>
    <name evidence="5" type="ORF">Q664_48530</name>
</gene>
<dbReference type="PANTHER" id="PTHR43798">
    <property type="entry name" value="MONOACYLGLYCEROL LIPASE"/>
    <property type="match status" value="1"/>
</dbReference>
<feature type="binding site" evidence="3">
    <location>
        <position position="24"/>
    </location>
    <ligand>
        <name>substrate</name>
    </ligand>
</feature>
<dbReference type="InterPro" id="IPR012354">
    <property type="entry name" value="Esterase_lipase"/>
</dbReference>
<dbReference type="ESTHER" id="9delt-a0a084sfr3">
    <property type="family name" value="CarbLipBact_2"/>
</dbReference>
<dbReference type="PRINTS" id="PR00111">
    <property type="entry name" value="ABHYDROLASE"/>
</dbReference>
<evidence type="ECO:0000256" key="1">
    <source>
        <dbReference type="ARBA" id="ARBA00022801"/>
    </source>
</evidence>
<evidence type="ECO:0000259" key="4">
    <source>
        <dbReference type="Pfam" id="PF12146"/>
    </source>
</evidence>
<sequence>MDPEKTAPFELGRGEDACLLLHGFTGSPWEVRPLGEALAARGLYVRAPQLPGHGSTPEALLSVSHRDWEQAAAQALLSLRGYRRIFVAGLSMGALLALRLAADFPERVHGLALVAPALRFKGPLMWLLKRLRRHGLLERVKPWVFKTGTDVSDPAVLAEAPILPAFPSARLRDLWELQDIAMSVLHRVRCSTLVAVAEQDHVVDPTCGPVLVRGLTASPQVRFISLSTGFHIIPRDRGGPLLASEVGSFFHRLREATPARPVAATP</sequence>
<dbReference type="Pfam" id="PF12146">
    <property type="entry name" value="Hydrolase_4"/>
    <property type="match status" value="1"/>
</dbReference>
<dbReference type="PANTHER" id="PTHR43798:SF31">
    <property type="entry name" value="AB HYDROLASE SUPERFAMILY PROTEIN YCLE"/>
    <property type="match status" value="1"/>
</dbReference>
<reference evidence="5 6" key="1">
    <citation type="submission" date="2014-07" db="EMBL/GenBank/DDBJ databases">
        <title>Draft Genome Sequence of Gephyronic Acid Producer, Cystobacter violaceus Strain Cb vi76.</title>
        <authorList>
            <person name="Stevens D.C."/>
            <person name="Young J."/>
            <person name="Carmichael R."/>
            <person name="Tan J."/>
            <person name="Taylor R.E."/>
        </authorList>
    </citation>
    <scope>NUCLEOTIDE SEQUENCE [LARGE SCALE GENOMIC DNA]</scope>
    <source>
        <strain evidence="5 6">Cb vi76</strain>
    </source>
</reference>
<dbReference type="PIRSF" id="PIRSF017388">
    <property type="entry name" value="Esterase_lipase"/>
    <property type="match status" value="1"/>
</dbReference>
<evidence type="ECO:0000256" key="3">
    <source>
        <dbReference type="PIRSR" id="PIRSR017388-2"/>
    </source>
</evidence>
<proteinExistence type="predicted"/>
<feature type="active site" description="Charge relay system" evidence="2">
    <location>
        <position position="231"/>
    </location>
</feature>
<evidence type="ECO:0000313" key="6">
    <source>
        <dbReference type="Proteomes" id="UP000028547"/>
    </source>
</evidence>